<reference evidence="4" key="1">
    <citation type="submission" date="2023-07" db="EMBL/GenBank/DDBJ databases">
        <title>Sorghum-associated microbial communities from plants grown in Nebraska, USA.</title>
        <authorList>
            <person name="Schachtman D."/>
        </authorList>
    </citation>
    <scope>NUCLEOTIDE SEQUENCE</scope>
    <source>
        <strain evidence="4">BE80</strain>
    </source>
</reference>
<dbReference type="PANTHER" id="PTHR37300:SF1">
    <property type="entry name" value="UPF0291 PROTEIN YNZC"/>
    <property type="match status" value="1"/>
</dbReference>
<sequence>MIIPTLDRINELSRKAKEEGLNEVEQAERTRLRQEYLQTFRGSINDILLNTTIYDPNGDDVTPDRLKQEQAGQKQD</sequence>
<dbReference type="Gene3D" id="1.10.287.540">
    <property type="entry name" value="Helix hairpin bin"/>
    <property type="match status" value="1"/>
</dbReference>
<organism evidence="4 5">
    <name type="scientific">Paenibacillus amylolyticus</name>
    <dbReference type="NCBI Taxonomy" id="1451"/>
    <lineage>
        <taxon>Bacteria</taxon>
        <taxon>Bacillati</taxon>
        <taxon>Bacillota</taxon>
        <taxon>Bacilli</taxon>
        <taxon>Bacillales</taxon>
        <taxon>Paenibacillaceae</taxon>
        <taxon>Paenibacillus</taxon>
    </lineage>
</organism>
<comment type="similarity">
    <text evidence="2">Belongs to the UPF0291 family.</text>
</comment>
<dbReference type="GO" id="GO:0005737">
    <property type="term" value="C:cytoplasm"/>
    <property type="evidence" value="ECO:0007669"/>
    <property type="project" value="UniProtKB-SubCell"/>
</dbReference>
<protein>
    <recommendedName>
        <fullName evidence="2">UPF0291 protein J2W91_004967</fullName>
    </recommendedName>
</protein>
<evidence type="ECO:0000313" key="5">
    <source>
        <dbReference type="Proteomes" id="UP001254832"/>
    </source>
</evidence>
<dbReference type="RefSeq" id="WP_397339515.1">
    <property type="nucleotide sequence ID" value="NZ_JAVDTR010000017.1"/>
</dbReference>
<feature type="region of interest" description="Disordered" evidence="3">
    <location>
        <begin position="55"/>
        <end position="76"/>
    </location>
</feature>
<evidence type="ECO:0000256" key="1">
    <source>
        <dbReference type="ARBA" id="ARBA00022490"/>
    </source>
</evidence>
<dbReference type="EMBL" id="JAVDTR010000017">
    <property type="protein sequence ID" value="MDR6726456.1"/>
    <property type="molecule type" value="Genomic_DNA"/>
</dbReference>
<evidence type="ECO:0000256" key="2">
    <source>
        <dbReference type="HAMAP-Rule" id="MF_01103"/>
    </source>
</evidence>
<dbReference type="InterPro" id="IPR009242">
    <property type="entry name" value="DUF896"/>
</dbReference>
<comment type="caution">
    <text evidence="4">The sequence shown here is derived from an EMBL/GenBank/DDBJ whole genome shotgun (WGS) entry which is preliminary data.</text>
</comment>
<accession>A0AAP5LPN6</accession>
<evidence type="ECO:0000256" key="3">
    <source>
        <dbReference type="SAM" id="MobiDB-lite"/>
    </source>
</evidence>
<dbReference type="Pfam" id="PF05979">
    <property type="entry name" value="DUF896"/>
    <property type="match status" value="1"/>
</dbReference>
<dbReference type="SUPFAM" id="SSF158221">
    <property type="entry name" value="YnzC-like"/>
    <property type="match status" value="1"/>
</dbReference>
<proteinExistence type="inferred from homology"/>
<keyword evidence="1 2" id="KW-0963">Cytoplasm</keyword>
<dbReference type="HAMAP" id="MF_01103">
    <property type="entry name" value="UPF0291"/>
    <property type="match status" value="1"/>
</dbReference>
<comment type="subcellular location">
    <subcellularLocation>
        <location evidence="2">Cytoplasm</location>
    </subcellularLocation>
</comment>
<dbReference type="PANTHER" id="PTHR37300">
    <property type="entry name" value="UPF0291 PROTEIN CBO2609/CLC_2481"/>
    <property type="match status" value="1"/>
</dbReference>
<dbReference type="Proteomes" id="UP001254832">
    <property type="component" value="Unassembled WGS sequence"/>
</dbReference>
<evidence type="ECO:0000313" key="4">
    <source>
        <dbReference type="EMBL" id="MDR6726456.1"/>
    </source>
</evidence>
<name>A0AAP5LPN6_PAEAM</name>
<gene>
    <name evidence="4" type="ORF">J2W91_004967</name>
</gene>
<dbReference type="AlphaFoldDB" id="A0AAP5LPN6"/>